<dbReference type="InterPro" id="IPR050248">
    <property type="entry name" value="Polysacc_deacetylase_ArnD"/>
</dbReference>
<feature type="domain" description="NodB homology" evidence="3">
    <location>
        <begin position="101"/>
        <end position="284"/>
    </location>
</feature>
<feature type="signal peptide" evidence="2">
    <location>
        <begin position="1"/>
        <end position="22"/>
    </location>
</feature>
<dbReference type="InterPro" id="IPR011330">
    <property type="entry name" value="Glyco_hydro/deAcase_b/a-brl"/>
</dbReference>
<dbReference type="RefSeq" id="WP_344166887.1">
    <property type="nucleotide sequence ID" value="NZ_BAAARY010000001.1"/>
</dbReference>
<dbReference type="InterPro" id="IPR002509">
    <property type="entry name" value="NODB_dom"/>
</dbReference>
<sequence length="284" mass="30112">MTRRLTLATGAMLSVLLLIAQAVDGWASRPGQTPVPAAIAQPVDTGQPQQPSTPTTPATPKPPKKPGTVRPVTPKVPAAKPAGRPASGPFARGVQLATRGNGVALTYDDGPSAHTPQVLALLRANGVKATFCLVGTAVQEHPDLVRQIVREGHTLCNHSWNHEFKLGRQSAEAIRANMTRTNNAIRQVVPGAKIPFFRHPGGNFTPDAISIGKELGMASVGWTVDPRDWEKPPAKKIHATVLRDSRPAGIILLHDGGGDRSNTVAASKTLIPALKSKLRIVPLR</sequence>
<keyword evidence="2" id="KW-0732">Signal</keyword>
<organism evidence="4 5">
    <name type="scientific">Pilimelia columellifera subsp. columellifera</name>
    <dbReference type="NCBI Taxonomy" id="706583"/>
    <lineage>
        <taxon>Bacteria</taxon>
        <taxon>Bacillati</taxon>
        <taxon>Actinomycetota</taxon>
        <taxon>Actinomycetes</taxon>
        <taxon>Micromonosporales</taxon>
        <taxon>Micromonosporaceae</taxon>
        <taxon>Pilimelia</taxon>
    </lineage>
</organism>
<proteinExistence type="predicted"/>
<accession>A0ABP6A5V8</accession>
<evidence type="ECO:0000259" key="3">
    <source>
        <dbReference type="PROSITE" id="PS51677"/>
    </source>
</evidence>
<dbReference type="SUPFAM" id="SSF88713">
    <property type="entry name" value="Glycoside hydrolase/deacetylase"/>
    <property type="match status" value="1"/>
</dbReference>
<protein>
    <recommendedName>
        <fullName evidence="3">NodB homology domain-containing protein</fullName>
    </recommendedName>
</protein>
<name>A0ABP6A5V8_9ACTN</name>
<dbReference type="Proteomes" id="UP001499978">
    <property type="component" value="Unassembled WGS sequence"/>
</dbReference>
<feature type="compositionally biased region" description="Low complexity" evidence="1">
    <location>
        <begin position="45"/>
        <end position="58"/>
    </location>
</feature>
<reference evidence="5" key="1">
    <citation type="journal article" date="2019" name="Int. J. Syst. Evol. Microbiol.">
        <title>The Global Catalogue of Microorganisms (GCM) 10K type strain sequencing project: providing services to taxonomists for standard genome sequencing and annotation.</title>
        <authorList>
            <consortium name="The Broad Institute Genomics Platform"/>
            <consortium name="The Broad Institute Genome Sequencing Center for Infectious Disease"/>
            <person name="Wu L."/>
            <person name="Ma J."/>
        </authorList>
    </citation>
    <scope>NUCLEOTIDE SEQUENCE [LARGE SCALE GENOMIC DNA]</scope>
    <source>
        <strain evidence="5">JCM 3367</strain>
    </source>
</reference>
<keyword evidence="5" id="KW-1185">Reference proteome</keyword>
<evidence type="ECO:0000256" key="2">
    <source>
        <dbReference type="SAM" id="SignalP"/>
    </source>
</evidence>
<dbReference type="EMBL" id="BAAARY010000001">
    <property type="protein sequence ID" value="GAA2511096.1"/>
    <property type="molecule type" value="Genomic_DNA"/>
</dbReference>
<feature type="chain" id="PRO_5045557202" description="NodB homology domain-containing protein" evidence="2">
    <location>
        <begin position="23"/>
        <end position="284"/>
    </location>
</feature>
<feature type="region of interest" description="Disordered" evidence="1">
    <location>
        <begin position="30"/>
        <end position="94"/>
    </location>
</feature>
<dbReference type="PROSITE" id="PS51677">
    <property type="entry name" value="NODB"/>
    <property type="match status" value="1"/>
</dbReference>
<evidence type="ECO:0000313" key="5">
    <source>
        <dbReference type="Proteomes" id="UP001499978"/>
    </source>
</evidence>
<dbReference type="Gene3D" id="3.20.20.370">
    <property type="entry name" value="Glycoside hydrolase/deacetylase"/>
    <property type="match status" value="1"/>
</dbReference>
<dbReference type="Pfam" id="PF01522">
    <property type="entry name" value="Polysacc_deac_1"/>
    <property type="match status" value="1"/>
</dbReference>
<dbReference type="PANTHER" id="PTHR10587">
    <property type="entry name" value="GLYCOSYL TRANSFERASE-RELATED"/>
    <property type="match status" value="1"/>
</dbReference>
<feature type="compositionally biased region" description="Low complexity" evidence="1">
    <location>
        <begin position="66"/>
        <end position="82"/>
    </location>
</feature>
<evidence type="ECO:0000313" key="4">
    <source>
        <dbReference type="EMBL" id="GAA2511096.1"/>
    </source>
</evidence>
<gene>
    <name evidence="4" type="ORF">GCM10010201_02450</name>
</gene>
<comment type="caution">
    <text evidence="4">The sequence shown here is derived from an EMBL/GenBank/DDBJ whole genome shotgun (WGS) entry which is preliminary data.</text>
</comment>
<evidence type="ECO:0000256" key="1">
    <source>
        <dbReference type="SAM" id="MobiDB-lite"/>
    </source>
</evidence>
<dbReference type="CDD" id="cd10917">
    <property type="entry name" value="CE4_NodB_like_6s_7s"/>
    <property type="match status" value="1"/>
</dbReference>